<keyword evidence="1" id="KW-0479">Metal-binding</keyword>
<dbReference type="AlphaFoldDB" id="A0A0V0QTW2"/>
<dbReference type="Pfam" id="PF13920">
    <property type="entry name" value="zf-C3HC4_3"/>
    <property type="match status" value="1"/>
</dbReference>
<evidence type="ECO:0000313" key="5">
    <source>
        <dbReference type="Proteomes" id="UP000054937"/>
    </source>
</evidence>
<name>A0A0V0QTW2_PSEPJ</name>
<evidence type="ECO:0000256" key="2">
    <source>
        <dbReference type="SAM" id="MobiDB-lite"/>
    </source>
</evidence>
<dbReference type="InterPro" id="IPR001841">
    <property type="entry name" value="Znf_RING"/>
</dbReference>
<dbReference type="Proteomes" id="UP000054937">
    <property type="component" value="Unassembled WGS sequence"/>
</dbReference>
<accession>A0A0V0QTW2</accession>
<evidence type="ECO:0000313" key="4">
    <source>
        <dbReference type="EMBL" id="KRX05633.1"/>
    </source>
</evidence>
<dbReference type="Gene3D" id="3.30.40.10">
    <property type="entry name" value="Zinc/RING finger domain, C3HC4 (zinc finger)"/>
    <property type="match status" value="1"/>
</dbReference>
<comment type="caution">
    <text evidence="4">The sequence shown here is derived from an EMBL/GenBank/DDBJ whole genome shotgun (WGS) entry which is preliminary data.</text>
</comment>
<organism evidence="4 5">
    <name type="scientific">Pseudocohnilembus persalinus</name>
    <name type="common">Ciliate</name>
    <dbReference type="NCBI Taxonomy" id="266149"/>
    <lineage>
        <taxon>Eukaryota</taxon>
        <taxon>Sar</taxon>
        <taxon>Alveolata</taxon>
        <taxon>Ciliophora</taxon>
        <taxon>Intramacronucleata</taxon>
        <taxon>Oligohymenophorea</taxon>
        <taxon>Scuticociliatia</taxon>
        <taxon>Philasterida</taxon>
        <taxon>Pseudocohnilembidae</taxon>
        <taxon>Pseudocohnilembus</taxon>
    </lineage>
</organism>
<protein>
    <recommendedName>
        <fullName evidence="3">RING-type domain-containing protein</fullName>
    </recommendedName>
</protein>
<dbReference type="GO" id="GO:0008270">
    <property type="term" value="F:zinc ion binding"/>
    <property type="evidence" value="ECO:0007669"/>
    <property type="project" value="UniProtKB-KW"/>
</dbReference>
<dbReference type="InParanoid" id="A0A0V0QTW2"/>
<dbReference type="EMBL" id="LDAU01000105">
    <property type="protein sequence ID" value="KRX05633.1"/>
    <property type="molecule type" value="Genomic_DNA"/>
</dbReference>
<keyword evidence="5" id="KW-1185">Reference proteome</keyword>
<gene>
    <name evidence="4" type="ORF">PPERSA_09773</name>
</gene>
<feature type="region of interest" description="Disordered" evidence="2">
    <location>
        <begin position="103"/>
        <end position="136"/>
    </location>
</feature>
<evidence type="ECO:0000259" key="3">
    <source>
        <dbReference type="PROSITE" id="PS50089"/>
    </source>
</evidence>
<sequence>MDQNKNQNTYQVKISSTKDQVITQNEEGVDFNFIEFIKFHCQLCQQQSEGQFSIINDIPKVLHECQQANKTFYFFYCNIASQLLVGTNKKELSEMSHQNKIAKHNLGNDSGNQSSDQKVQSSQSDIHASFDQSSNNNLQQQYSNISTKNQEGVNNQYNSAQHNTNLNQFNQNQRMNDISQSCVSGNKNLYENCSNNLPQQQNQIDSAYMGSQTAVENKAQTVPELNTIKTIKQKNEKFDDSQQDITQAQLDIAKQSTSLLNPQHQSNQLQQPPQHSIQDFQQLNTQYENKQQTYAPHVSNQSGSQELYQKKQLQQQLQNSQQAQQHQQQQLQSQHQQHSPQQQQQYHHQQQQQQLPYQNQDQNNKEQNYQTQQNLQQQQQQQYQQQQYNSQIAGPQQDTYKNDQHHFQQPDNQNQQQLQQQYQQQQLQEQYQQQYQQQLQQQQLLQQGSHLQNLANPQQPGGHLIASQVGNNFQGQAVQQNIQQEPIKRVYVEGFEYVESQGQPVVQVQCGGCNQNGVCTVLNLSKKEQNQKGENYKRVLCDKCKISIFFIFCECGEVVYSYKNKFQDPIIECSKQCNKINYIKCKGTGEDQKPCENQLQVSIKFPQIKGEFYSEVQCKKCETTNQYFFCKCLEIISNVKGKQKDFQYGRKIICPNAECNWKQYSLVRCPIDNCYQINIFTEGGYYEMGSIIQCLGCQNNFQQVTCPKCSDSLYFEGDYVFGKVIECPCHHKFQQVSCPYPDCYASVYRDIDTENQIQNGQSIICPECQREFYNHLCENCYENITLPSEDIRLKFHQARFYECNNCNNFQQIFECQSGHLNKTQLSKQQYYQSDRDFLSFGERKCENEFCKDQPKLKFFLCPFSECQKVNRVFENQKTDKCTFCEKYLLTMKCKKCKSLNSYFQSQNEIQCITCKEQIKTDNNSEQKTICKICYTAQAEYIMDKCKHLVACSDCQFGLLQMGNGKCPLCRTYGKLEKIYL</sequence>
<dbReference type="OrthoDB" id="1431934at2759"/>
<reference evidence="4 5" key="1">
    <citation type="journal article" date="2015" name="Sci. Rep.">
        <title>Genome of the facultative scuticociliatosis pathogen Pseudocohnilembus persalinus provides insight into its virulence through horizontal gene transfer.</title>
        <authorList>
            <person name="Xiong J."/>
            <person name="Wang G."/>
            <person name="Cheng J."/>
            <person name="Tian M."/>
            <person name="Pan X."/>
            <person name="Warren A."/>
            <person name="Jiang C."/>
            <person name="Yuan D."/>
            <person name="Miao W."/>
        </authorList>
    </citation>
    <scope>NUCLEOTIDE SEQUENCE [LARGE SCALE GENOMIC DNA]</scope>
    <source>
        <strain evidence="4">36N120E</strain>
    </source>
</reference>
<keyword evidence="1" id="KW-0863">Zinc-finger</keyword>
<dbReference type="InterPro" id="IPR013083">
    <property type="entry name" value="Znf_RING/FYVE/PHD"/>
</dbReference>
<feature type="compositionally biased region" description="Low complexity" evidence="2">
    <location>
        <begin position="113"/>
        <end position="125"/>
    </location>
</feature>
<dbReference type="SUPFAM" id="SSF57850">
    <property type="entry name" value="RING/U-box"/>
    <property type="match status" value="1"/>
</dbReference>
<feature type="compositionally biased region" description="Low complexity" evidence="2">
    <location>
        <begin position="409"/>
        <end position="420"/>
    </location>
</feature>
<evidence type="ECO:0000256" key="1">
    <source>
        <dbReference type="PROSITE-ProRule" id="PRU00175"/>
    </source>
</evidence>
<proteinExistence type="predicted"/>
<feature type="compositionally biased region" description="Polar residues" evidence="2">
    <location>
        <begin position="294"/>
        <end position="306"/>
    </location>
</feature>
<dbReference type="SMART" id="SM00184">
    <property type="entry name" value="RING"/>
    <property type="match status" value="2"/>
</dbReference>
<feature type="compositionally biased region" description="Low complexity" evidence="2">
    <location>
        <begin position="367"/>
        <end position="391"/>
    </location>
</feature>
<feature type="domain" description="RING-type" evidence="3">
    <location>
        <begin position="930"/>
        <end position="970"/>
    </location>
</feature>
<feature type="region of interest" description="Disordered" evidence="2">
    <location>
        <begin position="294"/>
        <end position="420"/>
    </location>
</feature>
<feature type="compositionally biased region" description="Low complexity" evidence="2">
    <location>
        <begin position="310"/>
        <end position="360"/>
    </location>
</feature>
<dbReference type="PROSITE" id="PS50089">
    <property type="entry name" value="ZF_RING_2"/>
    <property type="match status" value="1"/>
</dbReference>
<keyword evidence="1" id="KW-0862">Zinc</keyword>